<organism evidence="2 3">
    <name type="scientific">Kibdelosporangium aridum</name>
    <dbReference type="NCBI Taxonomy" id="2030"/>
    <lineage>
        <taxon>Bacteria</taxon>
        <taxon>Bacillati</taxon>
        <taxon>Actinomycetota</taxon>
        <taxon>Actinomycetes</taxon>
        <taxon>Pseudonocardiales</taxon>
        <taxon>Pseudonocardiaceae</taxon>
        <taxon>Kibdelosporangium</taxon>
    </lineage>
</organism>
<proteinExistence type="predicted"/>
<protein>
    <submittedName>
        <fullName evidence="2">Uncharacterized protein</fullName>
    </submittedName>
</protein>
<reference evidence="2 3" key="1">
    <citation type="submission" date="2017-04" db="EMBL/GenBank/DDBJ databases">
        <authorList>
            <person name="Afonso C.L."/>
            <person name="Miller P.J."/>
            <person name="Scott M.A."/>
            <person name="Spackman E."/>
            <person name="Goraichik I."/>
            <person name="Dimitrov K.M."/>
            <person name="Suarez D.L."/>
            <person name="Swayne D.E."/>
        </authorList>
    </citation>
    <scope>NUCLEOTIDE SEQUENCE [LARGE SCALE GENOMIC DNA]</scope>
    <source>
        <strain evidence="2 3">DSM 43828</strain>
    </source>
</reference>
<feature type="signal peptide" evidence="1">
    <location>
        <begin position="1"/>
        <end position="27"/>
    </location>
</feature>
<dbReference type="CDD" id="cd00161">
    <property type="entry name" value="beta-trefoil_Ricin-like"/>
    <property type="match status" value="1"/>
</dbReference>
<evidence type="ECO:0000313" key="3">
    <source>
        <dbReference type="Proteomes" id="UP000192674"/>
    </source>
</evidence>
<name>A0A1W2FVA6_KIBAR</name>
<dbReference type="OrthoDB" id="4273937at2"/>
<dbReference type="AlphaFoldDB" id="A0A1W2FVA6"/>
<gene>
    <name evidence="2" type="ORF">SAMN05661093_09428</name>
</gene>
<dbReference type="InterPro" id="IPR035992">
    <property type="entry name" value="Ricin_B-like_lectins"/>
</dbReference>
<dbReference type="Proteomes" id="UP000192674">
    <property type="component" value="Unassembled WGS sequence"/>
</dbReference>
<sequence>MGRQTMRILAMVAVAGLLFASGGTADAADETHSWRSFSTGWCLDAKYDKELQRPVATQAPCNPDLWAQQWTQRDLGNGYWMLENFAGCLRNADGVHAQPPPEDRIVQVVACDRANERLWWSQVPRSGEWTLRPRVPRIIGGSALCLSALSPSSNGRMTTQDCAPENSIHASWVKIQ</sequence>
<dbReference type="EMBL" id="FWXV01000012">
    <property type="protein sequence ID" value="SMD25850.1"/>
    <property type="molecule type" value="Genomic_DNA"/>
</dbReference>
<evidence type="ECO:0000256" key="1">
    <source>
        <dbReference type="SAM" id="SignalP"/>
    </source>
</evidence>
<keyword evidence="1" id="KW-0732">Signal</keyword>
<accession>A0A1W2FVA6</accession>
<feature type="chain" id="PRO_5012981058" evidence="1">
    <location>
        <begin position="28"/>
        <end position="176"/>
    </location>
</feature>
<keyword evidence="3" id="KW-1185">Reference proteome</keyword>
<evidence type="ECO:0000313" key="2">
    <source>
        <dbReference type="EMBL" id="SMD25850.1"/>
    </source>
</evidence>
<dbReference type="Gene3D" id="2.80.10.50">
    <property type="match status" value="1"/>
</dbReference>
<dbReference type="PROSITE" id="PS50231">
    <property type="entry name" value="RICIN_B_LECTIN"/>
    <property type="match status" value="1"/>
</dbReference>
<dbReference type="SUPFAM" id="SSF50370">
    <property type="entry name" value="Ricin B-like lectins"/>
    <property type="match status" value="1"/>
</dbReference>
<dbReference type="RefSeq" id="WP_084433678.1">
    <property type="nucleotide sequence ID" value="NZ_FWXV01000012.1"/>
</dbReference>